<name>A0A1V9ZAB3_9STRA</name>
<dbReference type="AlphaFoldDB" id="A0A1V9ZAB3"/>
<protein>
    <recommendedName>
        <fullName evidence="3">B30.2/SPRY domain-containing protein</fullName>
    </recommendedName>
</protein>
<dbReference type="OrthoDB" id="5951542at2759"/>
<proteinExistence type="predicted"/>
<feature type="coiled-coil region" evidence="1">
    <location>
        <begin position="16"/>
        <end position="96"/>
    </location>
</feature>
<dbReference type="STRING" id="74557.A0A1V9ZAB3"/>
<dbReference type="InterPro" id="IPR001870">
    <property type="entry name" value="B30.2/SPRY"/>
</dbReference>
<gene>
    <name evidence="4" type="ORF">THRCLA_22201</name>
</gene>
<dbReference type="InterPro" id="IPR013320">
    <property type="entry name" value="ConA-like_dom_sf"/>
</dbReference>
<organism evidence="4 5">
    <name type="scientific">Thraustotheca clavata</name>
    <dbReference type="NCBI Taxonomy" id="74557"/>
    <lineage>
        <taxon>Eukaryota</taxon>
        <taxon>Sar</taxon>
        <taxon>Stramenopiles</taxon>
        <taxon>Oomycota</taxon>
        <taxon>Saprolegniomycetes</taxon>
        <taxon>Saprolegniales</taxon>
        <taxon>Achlyaceae</taxon>
        <taxon>Thraustotheca</taxon>
    </lineage>
</organism>
<evidence type="ECO:0000259" key="3">
    <source>
        <dbReference type="PROSITE" id="PS50188"/>
    </source>
</evidence>
<dbReference type="SUPFAM" id="SSF49899">
    <property type="entry name" value="Concanavalin A-like lectins/glucanases"/>
    <property type="match status" value="1"/>
</dbReference>
<evidence type="ECO:0000313" key="5">
    <source>
        <dbReference type="Proteomes" id="UP000243217"/>
    </source>
</evidence>
<keyword evidence="5" id="KW-1185">Reference proteome</keyword>
<dbReference type="PROSITE" id="PS50188">
    <property type="entry name" value="B302_SPRY"/>
    <property type="match status" value="1"/>
</dbReference>
<evidence type="ECO:0000313" key="4">
    <source>
        <dbReference type="EMBL" id="OQR94919.1"/>
    </source>
</evidence>
<keyword evidence="1" id="KW-0175">Coiled coil</keyword>
<comment type="caution">
    <text evidence="4">The sequence shown here is derived from an EMBL/GenBank/DDBJ whole genome shotgun (WGS) entry which is preliminary data.</text>
</comment>
<dbReference type="EMBL" id="JNBS01002157">
    <property type="protein sequence ID" value="OQR94919.1"/>
    <property type="molecule type" value="Genomic_DNA"/>
</dbReference>
<dbReference type="Pfam" id="PF00622">
    <property type="entry name" value="SPRY"/>
    <property type="match status" value="1"/>
</dbReference>
<dbReference type="Proteomes" id="UP000243217">
    <property type="component" value="Unassembled WGS sequence"/>
</dbReference>
<sequence length="311" mass="35778">MEEGSYCQPSVDASENIKIEEDVQALQDLKKEIEEGQRVIRVHQRQLVEMQELQVQQFKALEDNLVQMQQLFQQQIKTLNQQYERLEAQNEHLDAVLAAKYNLSTPKGTKSTMSLFKSPRKRVLPTRSTRTKQIKQEILSDDDEKSVPTLWDASRAGQFTSITDNGRTVLTNGYGWNVVIAEDMIETFDVHLHFPKSKYTNTIAIGFTCEPEFYHEPTPDMQVFDFWKSGYYINVRRGTLCSRDGHDNASFGPAFKSGDILTVVFDRTMKTIRFLRNGNHLGIAYSDIHESQLYPALVSYDRGVKIKLMPI</sequence>
<feature type="domain" description="B30.2/SPRY" evidence="3">
    <location>
        <begin position="129"/>
        <end position="311"/>
    </location>
</feature>
<reference evidence="4 5" key="1">
    <citation type="journal article" date="2014" name="Genome Biol. Evol.">
        <title>The secreted proteins of Achlya hypogyna and Thraustotheca clavata identify the ancestral oomycete secretome and reveal gene acquisitions by horizontal gene transfer.</title>
        <authorList>
            <person name="Misner I."/>
            <person name="Blouin N."/>
            <person name="Leonard G."/>
            <person name="Richards T.A."/>
            <person name="Lane C.E."/>
        </authorList>
    </citation>
    <scope>NUCLEOTIDE SEQUENCE [LARGE SCALE GENOMIC DNA]</scope>
    <source>
        <strain evidence="4 5">ATCC 34112</strain>
    </source>
</reference>
<dbReference type="InterPro" id="IPR043136">
    <property type="entry name" value="B30.2/SPRY_sf"/>
</dbReference>
<feature type="region of interest" description="Disordered" evidence="2">
    <location>
        <begin position="109"/>
        <end position="128"/>
    </location>
</feature>
<evidence type="ECO:0000256" key="2">
    <source>
        <dbReference type="SAM" id="MobiDB-lite"/>
    </source>
</evidence>
<evidence type="ECO:0000256" key="1">
    <source>
        <dbReference type="SAM" id="Coils"/>
    </source>
</evidence>
<accession>A0A1V9ZAB3</accession>
<feature type="compositionally biased region" description="Basic residues" evidence="2">
    <location>
        <begin position="118"/>
        <end position="128"/>
    </location>
</feature>
<dbReference type="Gene3D" id="2.60.120.920">
    <property type="match status" value="1"/>
</dbReference>
<dbReference type="InterPro" id="IPR003877">
    <property type="entry name" value="SPRY_dom"/>
</dbReference>